<dbReference type="EMBL" id="JACHVC010000007">
    <property type="protein sequence ID" value="MBC2606090.1"/>
    <property type="molecule type" value="Genomic_DNA"/>
</dbReference>
<keyword evidence="6" id="KW-1185">Reference proteome</keyword>
<comment type="caution">
    <text evidence="5">The sequence shown here is derived from an EMBL/GenBank/DDBJ whole genome shotgun (WGS) entry which is preliminary data.</text>
</comment>
<evidence type="ECO:0000256" key="1">
    <source>
        <dbReference type="ARBA" id="ARBA00010923"/>
    </source>
</evidence>
<keyword evidence="2" id="KW-0680">Restriction system</keyword>
<gene>
    <name evidence="5" type="ORF">H5P27_08535</name>
</gene>
<dbReference type="GO" id="GO:0003677">
    <property type="term" value="F:DNA binding"/>
    <property type="evidence" value="ECO:0007669"/>
    <property type="project" value="UniProtKB-KW"/>
</dbReference>
<dbReference type="GO" id="GO:0009307">
    <property type="term" value="P:DNA restriction-modification system"/>
    <property type="evidence" value="ECO:0007669"/>
    <property type="project" value="UniProtKB-KW"/>
</dbReference>
<protein>
    <submittedName>
        <fullName evidence="5">Restriction endonuclease subunit S</fullName>
    </submittedName>
</protein>
<dbReference type="InterPro" id="IPR000055">
    <property type="entry name" value="Restrct_endonuc_typeI_TRD"/>
</dbReference>
<dbReference type="SUPFAM" id="SSF116734">
    <property type="entry name" value="DNA methylase specificity domain"/>
    <property type="match status" value="1"/>
</dbReference>
<proteinExistence type="inferred from homology"/>
<accession>A0A7X1B815</accession>
<dbReference type="PANTHER" id="PTHR30408:SF12">
    <property type="entry name" value="TYPE I RESTRICTION ENZYME MJAVIII SPECIFICITY SUBUNIT"/>
    <property type="match status" value="1"/>
</dbReference>
<dbReference type="Pfam" id="PF01420">
    <property type="entry name" value="Methylase_S"/>
    <property type="match status" value="1"/>
</dbReference>
<evidence type="ECO:0000256" key="3">
    <source>
        <dbReference type="ARBA" id="ARBA00023125"/>
    </source>
</evidence>
<evidence type="ECO:0000313" key="5">
    <source>
        <dbReference type="EMBL" id="MBC2606090.1"/>
    </source>
</evidence>
<evidence type="ECO:0000259" key="4">
    <source>
        <dbReference type="Pfam" id="PF01420"/>
    </source>
</evidence>
<name>A0A7X1B815_9BACT</name>
<dbReference type="CDD" id="cd16961">
    <property type="entry name" value="RMtype1_S_TRD-CR_like"/>
    <property type="match status" value="1"/>
</dbReference>
<dbReference type="RefSeq" id="WP_185659972.1">
    <property type="nucleotide sequence ID" value="NZ_CAWPOO010000007.1"/>
</dbReference>
<dbReference type="GO" id="GO:0004519">
    <property type="term" value="F:endonuclease activity"/>
    <property type="evidence" value="ECO:0007669"/>
    <property type="project" value="UniProtKB-KW"/>
</dbReference>
<evidence type="ECO:0000313" key="6">
    <source>
        <dbReference type="Proteomes" id="UP000526501"/>
    </source>
</evidence>
<keyword evidence="5" id="KW-0255">Endonuclease</keyword>
<dbReference type="Proteomes" id="UP000526501">
    <property type="component" value="Unassembled WGS sequence"/>
</dbReference>
<dbReference type="InterPro" id="IPR052021">
    <property type="entry name" value="Type-I_RS_S_subunit"/>
</dbReference>
<keyword evidence="3" id="KW-0238">DNA-binding</keyword>
<dbReference type="InterPro" id="IPR044946">
    <property type="entry name" value="Restrct_endonuc_typeI_TRD_sf"/>
</dbReference>
<sequence length="200" mass="22881">MNIKHCRLADIVEIFPGYPFRGPVEEKERGSHYVLQLKNVQLGRRIDWNNCTRTDLPGKKEPDLLEEGDLVFAARGVHNHAFAIGIKGDSSPYVASPHFFHLRIKPNEQIYDEFLAFLLNYGPSQNYFQKEAAGSLTKSIKRSTLENTPICIPSVERQIAMNDLVYAIRQERITAERLIQVGEFNLHALANNEMLRSTRD</sequence>
<feature type="domain" description="Type I restriction modification DNA specificity" evidence="4">
    <location>
        <begin position="54"/>
        <end position="158"/>
    </location>
</feature>
<dbReference type="Gene3D" id="3.90.220.20">
    <property type="entry name" value="DNA methylase specificity domains"/>
    <property type="match status" value="1"/>
</dbReference>
<dbReference type="AlphaFoldDB" id="A0A7X1B815"/>
<evidence type="ECO:0000256" key="2">
    <source>
        <dbReference type="ARBA" id="ARBA00022747"/>
    </source>
</evidence>
<dbReference type="PANTHER" id="PTHR30408">
    <property type="entry name" value="TYPE-1 RESTRICTION ENZYME ECOKI SPECIFICITY PROTEIN"/>
    <property type="match status" value="1"/>
</dbReference>
<organism evidence="5 6">
    <name type="scientific">Pelagicoccus albus</name>
    <dbReference type="NCBI Taxonomy" id="415222"/>
    <lineage>
        <taxon>Bacteria</taxon>
        <taxon>Pseudomonadati</taxon>
        <taxon>Verrucomicrobiota</taxon>
        <taxon>Opitutia</taxon>
        <taxon>Puniceicoccales</taxon>
        <taxon>Pelagicoccaceae</taxon>
        <taxon>Pelagicoccus</taxon>
    </lineage>
</organism>
<reference evidence="5 6" key="1">
    <citation type="submission" date="2020-07" db="EMBL/GenBank/DDBJ databases">
        <authorList>
            <person name="Feng X."/>
        </authorList>
    </citation>
    <scope>NUCLEOTIDE SEQUENCE [LARGE SCALE GENOMIC DNA]</scope>
    <source>
        <strain evidence="5 6">JCM23202</strain>
    </source>
</reference>
<comment type="similarity">
    <text evidence="1">Belongs to the type-I restriction system S methylase family.</text>
</comment>
<keyword evidence="5" id="KW-0540">Nuclease</keyword>
<keyword evidence="5" id="KW-0378">Hydrolase</keyword>